<feature type="transmembrane region" description="Helical" evidence="6">
    <location>
        <begin position="215"/>
        <end position="237"/>
    </location>
</feature>
<comment type="subcellular location">
    <subcellularLocation>
        <location evidence="1">Cell membrane</location>
        <topology evidence="1">Multi-pass membrane protein</topology>
    </subcellularLocation>
</comment>
<evidence type="ECO:0000256" key="2">
    <source>
        <dbReference type="ARBA" id="ARBA00022475"/>
    </source>
</evidence>
<dbReference type="GO" id="GO:0005886">
    <property type="term" value="C:plasma membrane"/>
    <property type="evidence" value="ECO:0007669"/>
    <property type="project" value="UniProtKB-SubCell"/>
</dbReference>
<keyword evidence="5 6" id="KW-0472">Membrane</keyword>
<evidence type="ECO:0000259" key="7">
    <source>
        <dbReference type="Pfam" id="PF03772"/>
    </source>
</evidence>
<evidence type="ECO:0000256" key="4">
    <source>
        <dbReference type="ARBA" id="ARBA00022989"/>
    </source>
</evidence>
<feature type="domain" description="ComEC/Rec2-related protein" evidence="7">
    <location>
        <begin position="191"/>
        <end position="417"/>
    </location>
</feature>
<feature type="transmembrane region" description="Helical" evidence="6">
    <location>
        <begin position="47"/>
        <end position="70"/>
    </location>
</feature>
<dbReference type="PANTHER" id="PTHR30619:SF7">
    <property type="entry name" value="BETA-LACTAMASE DOMAIN PROTEIN"/>
    <property type="match status" value="1"/>
</dbReference>
<name>A0A2H0ALG9_9BACT</name>
<feature type="transmembrane region" description="Helical" evidence="6">
    <location>
        <begin position="306"/>
        <end position="326"/>
    </location>
</feature>
<dbReference type="NCBIfam" id="TIGR00360">
    <property type="entry name" value="ComEC_N-term"/>
    <property type="match status" value="1"/>
</dbReference>
<feature type="domain" description="DUF4131" evidence="8">
    <location>
        <begin position="25"/>
        <end position="140"/>
    </location>
</feature>
<feature type="transmembrane region" description="Helical" evidence="6">
    <location>
        <begin position="243"/>
        <end position="276"/>
    </location>
</feature>
<sequence length="430" mass="48509">MKAYDAAFYIAVFFIIGIAAASLRINIWLSLPIAAILIFSILKHRSVFWYTIVLFLFFMGYFYYNFYLVLHEEHIVFDKEITFAGIVIKEPAFGLKSQEIVLGFNKPYSGEVRIYTALYPEYHYGDLLEITGEVSKSSSNRSNIVSFPTIKLEGVNHGNRAKEFLFSIKQTLINNIERVLPREKSAFLAGILFGERGEFSPEFTEALKKSGTTHLVALSGYNVSIIAIALSNMFAYFGSRRRAFWFSIVFVVAFVLMTGAEESVVRAAIMGIVFLVAERSSRLYSFRNAVTLTAFVMLLLNPKLLIFNVGFQLSFMALIGLIYLKPALEKLLNIAKKETFLNWRENLLQTFSAQMAVLPVVIATFGYFSPLSLFSNVLILEFIPLTMFLGFVTMFLGVVSYHLSVIAGSITGILLGYEIFIINLFGVYLS</sequence>
<keyword evidence="4 6" id="KW-1133">Transmembrane helix</keyword>
<feature type="transmembrane region" description="Helical" evidence="6">
    <location>
        <begin position="374"/>
        <end position="398"/>
    </location>
</feature>
<dbReference type="EMBL" id="PCSK01000022">
    <property type="protein sequence ID" value="PIP46252.1"/>
    <property type="molecule type" value="Genomic_DNA"/>
</dbReference>
<comment type="caution">
    <text evidence="9">The sequence shown here is derived from an EMBL/GenBank/DDBJ whole genome shotgun (WGS) entry which is preliminary data.</text>
</comment>
<dbReference type="AlphaFoldDB" id="A0A2H0ALG9"/>
<evidence type="ECO:0000259" key="8">
    <source>
        <dbReference type="Pfam" id="PF13567"/>
    </source>
</evidence>
<feature type="transmembrane region" description="Helical" evidence="6">
    <location>
        <begin position="7"/>
        <end position="27"/>
    </location>
</feature>
<reference evidence="9 10" key="1">
    <citation type="submission" date="2017-09" db="EMBL/GenBank/DDBJ databases">
        <title>Depth-based differentiation of microbial function through sediment-hosted aquifers and enrichment of novel symbionts in the deep terrestrial subsurface.</title>
        <authorList>
            <person name="Probst A.J."/>
            <person name="Ladd B."/>
            <person name="Jarett J.K."/>
            <person name="Geller-Mcgrath D.E."/>
            <person name="Sieber C.M."/>
            <person name="Emerson J.B."/>
            <person name="Anantharaman K."/>
            <person name="Thomas B.C."/>
            <person name="Malmstrom R."/>
            <person name="Stieglmeier M."/>
            <person name="Klingl A."/>
            <person name="Woyke T."/>
            <person name="Ryan C.M."/>
            <person name="Banfield J.F."/>
        </authorList>
    </citation>
    <scope>NUCLEOTIDE SEQUENCE [LARGE SCALE GENOMIC DNA]</scope>
    <source>
        <strain evidence="9">CG23_combo_of_CG06-09_8_20_14_all_42_19</strain>
    </source>
</reference>
<dbReference type="InterPro" id="IPR025405">
    <property type="entry name" value="DUF4131"/>
</dbReference>
<dbReference type="Proteomes" id="UP000230007">
    <property type="component" value="Unassembled WGS sequence"/>
</dbReference>
<evidence type="ECO:0000256" key="3">
    <source>
        <dbReference type="ARBA" id="ARBA00022692"/>
    </source>
</evidence>
<feature type="transmembrane region" description="Helical" evidence="6">
    <location>
        <begin position="347"/>
        <end position="368"/>
    </location>
</feature>
<dbReference type="Pfam" id="PF13567">
    <property type="entry name" value="DUF4131"/>
    <property type="match status" value="1"/>
</dbReference>
<dbReference type="InterPro" id="IPR052159">
    <property type="entry name" value="Competence_DNA_uptake"/>
</dbReference>
<evidence type="ECO:0000256" key="6">
    <source>
        <dbReference type="SAM" id="Phobius"/>
    </source>
</evidence>
<protein>
    <submittedName>
        <fullName evidence="9">Uncharacterized protein</fullName>
    </submittedName>
</protein>
<accession>A0A2H0ALG9</accession>
<feature type="transmembrane region" description="Helical" evidence="6">
    <location>
        <begin position="283"/>
        <end position="300"/>
    </location>
</feature>
<feature type="transmembrane region" description="Helical" evidence="6">
    <location>
        <begin position="405"/>
        <end position="429"/>
    </location>
</feature>
<gene>
    <name evidence="9" type="ORF">COX15_01095</name>
</gene>
<evidence type="ECO:0000256" key="5">
    <source>
        <dbReference type="ARBA" id="ARBA00023136"/>
    </source>
</evidence>
<evidence type="ECO:0000313" key="10">
    <source>
        <dbReference type="Proteomes" id="UP000230007"/>
    </source>
</evidence>
<organism evidence="9 10">
    <name type="scientific">Candidatus Colwellbacteria bacterium CG23_combo_of_CG06-09_8_20_14_all_42_19</name>
    <dbReference type="NCBI Taxonomy" id="1974541"/>
    <lineage>
        <taxon>Bacteria</taxon>
        <taxon>Candidatus Colwelliibacteriota</taxon>
    </lineage>
</organism>
<dbReference type="InterPro" id="IPR004477">
    <property type="entry name" value="ComEC_N"/>
</dbReference>
<keyword evidence="2" id="KW-1003">Cell membrane</keyword>
<proteinExistence type="predicted"/>
<evidence type="ECO:0000256" key="1">
    <source>
        <dbReference type="ARBA" id="ARBA00004651"/>
    </source>
</evidence>
<dbReference type="Pfam" id="PF03772">
    <property type="entry name" value="Competence"/>
    <property type="match status" value="1"/>
</dbReference>
<evidence type="ECO:0000313" key="9">
    <source>
        <dbReference type="EMBL" id="PIP46252.1"/>
    </source>
</evidence>
<keyword evidence="3 6" id="KW-0812">Transmembrane</keyword>
<dbReference type="PANTHER" id="PTHR30619">
    <property type="entry name" value="DNA INTERNALIZATION/COMPETENCE PROTEIN COMEC/REC2"/>
    <property type="match status" value="1"/>
</dbReference>